<dbReference type="EMBL" id="JBHTMK010000076">
    <property type="protein sequence ID" value="MFD1373947.1"/>
    <property type="molecule type" value="Genomic_DNA"/>
</dbReference>
<dbReference type="InterPro" id="IPR025649">
    <property type="entry name" value="DUF4360"/>
</dbReference>
<accession>A0ABW4AX70</accession>
<sequence length="222" mass="22849">MLHTVATGAALLACLAATAAVPSSSSATAALPSSATAALPSSSAAAPPPKKVLVSIVSANGSGCPAGGMDVETDGTSFTLTYKDFAATTGPGSDPLDSRKNCQLALDVRAPQSWTWGIDRIVTRGTANLQSGASGTQSTAYYWAGDAETDRIAYPFTGPVKGPWNRTHKIAKGDVSYLPCGASRYLNVNFELKVDAGTATGRNALTMNSTSGSDFHVLWRKC</sequence>
<feature type="chain" id="PRO_5046990981" evidence="1">
    <location>
        <begin position="30"/>
        <end position="222"/>
    </location>
</feature>
<gene>
    <name evidence="2" type="ORF">ACFQ5G_52200</name>
</gene>
<organism evidence="2 3">
    <name type="scientific">Actinoplanes sichuanensis</name>
    <dbReference type="NCBI Taxonomy" id="512349"/>
    <lineage>
        <taxon>Bacteria</taxon>
        <taxon>Bacillati</taxon>
        <taxon>Actinomycetota</taxon>
        <taxon>Actinomycetes</taxon>
        <taxon>Micromonosporales</taxon>
        <taxon>Micromonosporaceae</taxon>
        <taxon>Actinoplanes</taxon>
    </lineage>
</organism>
<comment type="caution">
    <text evidence="2">The sequence shown here is derived from an EMBL/GenBank/DDBJ whole genome shotgun (WGS) entry which is preliminary data.</text>
</comment>
<reference evidence="3" key="1">
    <citation type="journal article" date="2019" name="Int. J. Syst. Evol. Microbiol.">
        <title>The Global Catalogue of Microorganisms (GCM) 10K type strain sequencing project: providing services to taxonomists for standard genome sequencing and annotation.</title>
        <authorList>
            <consortium name="The Broad Institute Genomics Platform"/>
            <consortium name="The Broad Institute Genome Sequencing Center for Infectious Disease"/>
            <person name="Wu L."/>
            <person name="Ma J."/>
        </authorList>
    </citation>
    <scope>NUCLEOTIDE SEQUENCE [LARGE SCALE GENOMIC DNA]</scope>
    <source>
        <strain evidence="3">CCM 7526</strain>
    </source>
</reference>
<keyword evidence="1" id="KW-0732">Signal</keyword>
<dbReference type="PANTHER" id="PTHR38847">
    <property type="match status" value="1"/>
</dbReference>
<name>A0ABW4AX70_9ACTN</name>
<dbReference type="PANTHER" id="PTHR38847:SF1">
    <property type="entry name" value="PSEUDOURIDINE SYNTHASE RSUA_RLUA-LIKE DOMAIN-CONTAINING PROTEIN"/>
    <property type="match status" value="1"/>
</dbReference>
<evidence type="ECO:0000313" key="3">
    <source>
        <dbReference type="Proteomes" id="UP001597183"/>
    </source>
</evidence>
<dbReference type="Proteomes" id="UP001597183">
    <property type="component" value="Unassembled WGS sequence"/>
</dbReference>
<evidence type="ECO:0000256" key="1">
    <source>
        <dbReference type="SAM" id="SignalP"/>
    </source>
</evidence>
<dbReference type="RefSeq" id="WP_317794905.1">
    <property type="nucleotide sequence ID" value="NZ_AP028461.1"/>
</dbReference>
<protein>
    <submittedName>
        <fullName evidence="2">DUF4360 domain-containing protein</fullName>
    </submittedName>
</protein>
<proteinExistence type="predicted"/>
<keyword evidence="3" id="KW-1185">Reference proteome</keyword>
<evidence type="ECO:0000313" key="2">
    <source>
        <dbReference type="EMBL" id="MFD1373947.1"/>
    </source>
</evidence>
<dbReference type="Pfam" id="PF14273">
    <property type="entry name" value="DUF4360"/>
    <property type="match status" value="1"/>
</dbReference>
<feature type="signal peptide" evidence="1">
    <location>
        <begin position="1"/>
        <end position="29"/>
    </location>
</feature>